<dbReference type="PANTHER" id="PTHR24559:SF444">
    <property type="entry name" value="REVERSE TRANSCRIPTASE DOMAIN-CONTAINING PROTEIN"/>
    <property type="match status" value="1"/>
</dbReference>
<protein>
    <submittedName>
        <fullName evidence="2">Uncharacterized protein</fullName>
    </submittedName>
</protein>
<evidence type="ECO:0000313" key="2">
    <source>
        <dbReference type="EMBL" id="MCI15488.1"/>
    </source>
</evidence>
<dbReference type="InterPro" id="IPR043502">
    <property type="entry name" value="DNA/RNA_pol_sf"/>
</dbReference>
<feature type="region of interest" description="Disordered" evidence="1">
    <location>
        <begin position="1"/>
        <end position="22"/>
    </location>
</feature>
<organism evidence="2 3">
    <name type="scientific">Trifolium medium</name>
    <dbReference type="NCBI Taxonomy" id="97028"/>
    <lineage>
        <taxon>Eukaryota</taxon>
        <taxon>Viridiplantae</taxon>
        <taxon>Streptophyta</taxon>
        <taxon>Embryophyta</taxon>
        <taxon>Tracheophyta</taxon>
        <taxon>Spermatophyta</taxon>
        <taxon>Magnoliopsida</taxon>
        <taxon>eudicotyledons</taxon>
        <taxon>Gunneridae</taxon>
        <taxon>Pentapetalae</taxon>
        <taxon>rosids</taxon>
        <taxon>fabids</taxon>
        <taxon>Fabales</taxon>
        <taxon>Fabaceae</taxon>
        <taxon>Papilionoideae</taxon>
        <taxon>50 kb inversion clade</taxon>
        <taxon>NPAAA clade</taxon>
        <taxon>Hologalegina</taxon>
        <taxon>IRL clade</taxon>
        <taxon>Trifolieae</taxon>
        <taxon>Trifolium</taxon>
    </lineage>
</organism>
<dbReference type="SUPFAM" id="SSF56672">
    <property type="entry name" value="DNA/RNA polymerases"/>
    <property type="match status" value="1"/>
</dbReference>
<dbReference type="Proteomes" id="UP000265520">
    <property type="component" value="Unassembled WGS sequence"/>
</dbReference>
<proteinExistence type="predicted"/>
<sequence length="74" mass="8345">MFTRRNARDRPSSSMPPPRYKPGHEICGTTEAELSNVVLVKKSSGKWHMCVHYAGLNKACPKYAYPLPNIDKLV</sequence>
<evidence type="ECO:0000313" key="3">
    <source>
        <dbReference type="Proteomes" id="UP000265520"/>
    </source>
</evidence>
<dbReference type="PANTHER" id="PTHR24559">
    <property type="entry name" value="TRANSPOSON TY3-I GAG-POL POLYPROTEIN"/>
    <property type="match status" value="1"/>
</dbReference>
<dbReference type="InterPro" id="IPR053134">
    <property type="entry name" value="RNA-dir_DNA_polymerase"/>
</dbReference>
<comment type="caution">
    <text evidence="2">The sequence shown here is derived from an EMBL/GenBank/DDBJ whole genome shotgun (WGS) entry which is preliminary data.</text>
</comment>
<dbReference type="Gene3D" id="3.10.10.10">
    <property type="entry name" value="HIV Type 1 Reverse Transcriptase, subunit A, domain 1"/>
    <property type="match status" value="1"/>
</dbReference>
<name>A0A392PTR8_9FABA</name>
<dbReference type="EMBL" id="LXQA010096713">
    <property type="protein sequence ID" value="MCI15488.1"/>
    <property type="molecule type" value="Genomic_DNA"/>
</dbReference>
<dbReference type="AlphaFoldDB" id="A0A392PTR8"/>
<evidence type="ECO:0000256" key="1">
    <source>
        <dbReference type="SAM" id="MobiDB-lite"/>
    </source>
</evidence>
<reference evidence="2 3" key="1">
    <citation type="journal article" date="2018" name="Front. Plant Sci.">
        <title>Red Clover (Trifolium pratense) and Zigzag Clover (T. medium) - A Picture of Genomic Similarities and Differences.</title>
        <authorList>
            <person name="Dluhosova J."/>
            <person name="Istvanek J."/>
            <person name="Nedelnik J."/>
            <person name="Repkova J."/>
        </authorList>
    </citation>
    <scope>NUCLEOTIDE SEQUENCE [LARGE SCALE GENOMIC DNA]</scope>
    <source>
        <strain evidence="3">cv. 10/8</strain>
        <tissue evidence="2">Leaf</tissue>
    </source>
</reference>
<keyword evidence="3" id="KW-1185">Reference proteome</keyword>
<feature type="non-terminal residue" evidence="2">
    <location>
        <position position="74"/>
    </location>
</feature>
<accession>A0A392PTR8</accession>
<feature type="compositionally biased region" description="Basic and acidic residues" evidence="1">
    <location>
        <begin position="1"/>
        <end position="11"/>
    </location>
</feature>